<comment type="PTM">
    <text evidence="10 11">Topaquinone (TPQ) is generated by copper-dependent autoxidation of a specific tyrosyl residue.</text>
</comment>
<dbReference type="PANTHER" id="PTHR10638:SF91">
    <property type="entry name" value="AMINE OXIDASE"/>
    <property type="match status" value="1"/>
</dbReference>
<dbReference type="PANTHER" id="PTHR10638">
    <property type="entry name" value="COPPER AMINE OXIDASE"/>
    <property type="match status" value="1"/>
</dbReference>
<comment type="similarity">
    <text evidence="2 11">Belongs to the copper/topaquinone oxidase family.</text>
</comment>
<protein>
    <recommendedName>
        <fullName evidence="11">Amine oxidase</fullName>
        <ecNumber evidence="11">1.4.3.-</ecNumber>
    </recommendedName>
</protein>
<dbReference type="InterPro" id="IPR015800">
    <property type="entry name" value="Cu_amine_oxidase_N2"/>
</dbReference>
<evidence type="ECO:0000259" key="12">
    <source>
        <dbReference type="Pfam" id="PF01179"/>
    </source>
</evidence>
<evidence type="ECO:0000259" key="13">
    <source>
        <dbReference type="Pfam" id="PF02727"/>
    </source>
</evidence>
<dbReference type="SUPFAM" id="SSF54416">
    <property type="entry name" value="Amine oxidase N-terminal region"/>
    <property type="match status" value="2"/>
</dbReference>
<comment type="cofactor">
    <cofactor evidence="1">
        <name>Cu cation</name>
        <dbReference type="ChEBI" id="CHEBI:23378"/>
    </cofactor>
</comment>
<dbReference type="InterPro" id="IPR000269">
    <property type="entry name" value="Cu_amine_oxidase"/>
</dbReference>
<evidence type="ECO:0000256" key="4">
    <source>
        <dbReference type="ARBA" id="ARBA00022723"/>
    </source>
</evidence>
<dbReference type="GO" id="GO:0009308">
    <property type="term" value="P:amine metabolic process"/>
    <property type="evidence" value="ECO:0007669"/>
    <property type="project" value="UniProtKB-UniRule"/>
</dbReference>
<dbReference type="Pfam" id="PF01179">
    <property type="entry name" value="Cu_amine_oxid"/>
    <property type="match status" value="1"/>
</dbReference>
<dbReference type="Proteomes" id="UP000256645">
    <property type="component" value="Unassembled WGS sequence"/>
</dbReference>
<dbReference type="AlphaFoldDB" id="A0A3D8RGG3"/>
<feature type="domain" description="Copper amine oxidase N2-terminal" evidence="13">
    <location>
        <begin position="4"/>
        <end position="97"/>
    </location>
</feature>
<dbReference type="Gene3D" id="2.70.98.20">
    <property type="entry name" value="Copper amine oxidase, catalytic domain"/>
    <property type="match status" value="1"/>
</dbReference>
<name>A0A3D8RGG3_9HELO</name>
<dbReference type="GO" id="GO:0048038">
    <property type="term" value="F:quinone binding"/>
    <property type="evidence" value="ECO:0007669"/>
    <property type="project" value="InterPro"/>
</dbReference>
<dbReference type="GO" id="GO:0005507">
    <property type="term" value="F:copper ion binding"/>
    <property type="evidence" value="ECO:0007669"/>
    <property type="project" value="InterPro"/>
</dbReference>
<comment type="cofactor">
    <cofactor evidence="11">
        <name>Cu cation</name>
        <dbReference type="ChEBI" id="CHEBI:23378"/>
    </cofactor>
    <text evidence="11">Contains 1 topaquinone per subunit.</text>
</comment>
<feature type="domain" description="Copper amine oxidase catalytic" evidence="12">
    <location>
        <begin position="247"/>
        <end position="626"/>
    </location>
</feature>
<dbReference type="Pfam" id="PF02727">
    <property type="entry name" value="Cu_amine_oxidN2"/>
    <property type="match status" value="1"/>
</dbReference>
<keyword evidence="4 11" id="KW-0479">Metal-binding</keyword>
<dbReference type="Gene3D" id="3.10.450.40">
    <property type="match status" value="2"/>
</dbReference>
<evidence type="ECO:0000256" key="11">
    <source>
        <dbReference type="RuleBase" id="RU000672"/>
    </source>
</evidence>
<evidence type="ECO:0000256" key="3">
    <source>
        <dbReference type="ARBA" id="ARBA00011738"/>
    </source>
</evidence>
<sequence length="626" mass="69670">MAPHPLQQLSVREAHQARDVVQAQHKNVVIDFRTISLEEPPKRELQKFLALEHSGALSPTSPRPARLGRVHYDVIGASKIPEYHESVVDVEAGKVVGHEIVNSAHHASLTMGEFDHLVEAVWASPLFRDAIAEFTLPEGFEVVVEPWPYGGSLLEEDRKRHFQGLCFAQDKRSGNPDSNFYAYPLPLIPVMDALRREVIRIDRLATGGQEDGFIVGTNKTGVIDHCVSSEYVPELLANGLRKDLKPINVLQPDGPSFTVTDESLVEWQKWRFRVGFNHREGATIHDVHYDGRSILYRLSISEMTVPYADARAPFFRKQAFDFGDGGAGNCANNLELGCDCLGSIKYFDGTTTAGDGTVSVSPNVICLHEQDNGIGWKHTNWRTGRAVVTRHRELVAQFIITLANYEYIFAYKFDQAGGITVETRATGIVSVVAIDEGKKSPYGNVVSPGALAQNHQHVFCVRIDPAIDGSNNTVIQEESLAVADKEQNPYGNFYAVKQTVISKSQWVDAAPQNNRIFKMINPHIHNPVSGRNVGYKFTPAPTQMLLAQNDSIQARRAQFAKHHVWVTKYKDGELFAGGRYTLQSQDEIGGVSDAVNREDKVDDTDVVVWNAFGLTHNPRVEDWPVM</sequence>
<accession>A0A3D8RGG3</accession>
<dbReference type="EC" id="1.4.3.-" evidence="11"/>
<dbReference type="InterPro" id="IPR015798">
    <property type="entry name" value="Cu_amine_oxidase_C"/>
</dbReference>
<gene>
    <name evidence="14" type="ORF">BP6252_07052</name>
</gene>
<organism evidence="14 15">
    <name type="scientific">Coleophoma cylindrospora</name>
    <dbReference type="NCBI Taxonomy" id="1849047"/>
    <lineage>
        <taxon>Eukaryota</taxon>
        <taxon>Fungi</taxon>
        <taxon>Dikarya</taxon>
        <taxon>Ascomycota</taxon>
        <taxon>Pezizomycotina</taxon>
        <taxon>Leotiomycetes</taxon>
        <taxon>Helotiales</taxon>
        <taxon>Dermateaceae</taxon>
        <taxon>Coleophoma</taxon>
    </lineage>
</organism>
<keyword evidence="5 9" id="KW-0801">TPQ</keyword>
<dbReference type="FunFam" id="2.70.98.20:FF:000001">
    <property type="entry name" value="Amine oxidase"/>
    <property type="match status" value="1"/>
</dbReference>
<keyword evidence="8" id="KW-1015">Disulfide bond</keyword>
<evidence type="ECO:0000256" key="7">
    <source>
        <dbReference type="ARBA" id="ARBA00023008"/>
    </source>
</evidence>
<evidence type="ECO:0000313" key="15">
    <source>
        <dbReference type="Proteomes" id="UP000256645"/>
    </source>
</evidence>
<keyword evidence="6 11" id="KW-0560">Oxidoreductase</keyword>
<evidence type="ECO:0000256" key="2">
    <source>
        <dbReference type="ARBA" id="ARBA00007983"/>
    </source>
</evidence>
<dbReference type="GO" id="GO:0008131">
    <property type="term" value="F:primary methylamine oxidase activity"/>
    <property type="evidence" value="ECO:0007669"/>
    <property type="project" value="InterPro"/>
</dbReference>
<feature type="active site" description="Proton acceptor" evidence="9">
    <location>
        <position position="321"/>
    </location>
</feature>
<evidence type="ECO:0000256" key="10">
    <source>
        <dbReference type="PIRSR" id="PIRSR600269-51"/>
    </source>
</evidence>
<feature type="modified residue" description="2',4',5'-topaquinone" evidence="10">
    <location>
        <position position="405"/>
    </location>
</feature>
<comment type="subunit">
    <text evidence="3">Homodimer.</text>
</comment>
<dbReference type="SUPFAM" id="SSF49998">
    <property type="entry name" value="Amine oxidase catalytic domain"/>
    <property type="match status" value="1"/>
</dbReference>
<evidence type="ECO:0000256" key="6">
    <source>
        <dbReference type="ARBA" id="ARBA00023002"/>
    </source>
</evidence>
<feature type="active site" description="Schiff-base intermediate with substrate; via topaquinone" evidence="9">
    <location>
        <position position="405"/>
    </location>
</feature>
<dbReference type="InterPro" id="IPR036460">
    <property type="entry name" value="Cu_amine_oxidase_C_sf"/>
</dbReference>
<proteinExistence type="inferred from homology"/>
<keyword evidence="15" id="KW-1185">Reference proteome</keyword>
<evidence type="ECO:0000256" key="9">
    <source>
        <dbReference type="PIRSR" id="PIRSR600269-50"/>
    </source>
</evidence>
<reference evidence="14 15" key="1">
    <citation type="journal article" date="2018" name="IMA Fungus">
        <title>IMA Genome-F 9: Draft genome sequence of Annulohypoxylon stygium, Aspergillus mulundensis, Berkeleyomyces basicola (syn. Thielaviopsis basicola), Ceratocystis smalleyi, two Cercospora beticola strains, Coleophoma cylindrospora, Fusarium fracticaudum, Phialophora cf. hyalina, and Morchella septimelata.</title>
        <authorList>
            <person name="Wingfield B.D."/>
            <person name="Bills G.F."/>
            <person name="Dong Y."/>
            <person name="Huang W."/>
            <person name="Nel W.J."/>
            <person name="Swalarsk-Parry B.S."/>
            <person name="Vaghefi N."/>
            <person name="Wilken P.M."/>
            <person name="An Z."/>
            <person name="de Beer Z.W."/>
            <person name="De Vos L."/>
            <person name="Chen L."/>
            <person name="Duong T.A."/>
            <person name="Gao Y."/>
            <person name="Hammerbacher A."/>
            <person name="Kikkert J.R."/>
            <person name="Li Y."/>
            <person name="Li H."/>
            <person name="Li K."/>
            <person name="Li Q."/>
            <person name="Liu X."/>
            <person name="Ma X."/>
            <person name="Naidoo K."/>
            <person name="Pethybridge S.J."/>
            <person name="Sun J."/>
            <person name="Steenkamp E.T."/>
            <person name="van der Nest M.A."/>
            <person name="van Wyk S."/>
            <person name="Wingfield M.J."/>
            <person name="Xiong C."/>
            <person name="Yue Q."/>
            <person name="Zhang X."/>
        </authorList>
    </citation>
    <scope>NUCLEOTIDE SEQUENCE [LARGE SCALE GENOMIC DNA]</scope>
    <source>
        <strain evidence="14 15">BP6252</strain>
    </source>
</reference>
<evidence type="ECO:0000256" key="8">
    <source>
        <dbReference type="ARBA" id="ARBA00023157"/>
    </source>
</evidence>
<evidence type="ECO:0000256" key="1">
    <source>
        <dbReference type="ARBA" id="ARBA00001935"/>
    </source>
</evidence>
<comment type="caution">
    <text evidence="14">The sequence shown here is derived from an EMBL/GenBank/DDBJ whole genome shotgun (WGS) entry which is preliminary data.</text>
</comment>
<keyword evidence="7 11" id="KW-0186">Copper</keyword>
<dbReference type="EMBL" id="PDLM01000007">
    <property type="protein sequence ID" value="RDW73145.1"/>
    <property type="molecule type" value="Genomic_DNA"/>
</dbReference>
<evidence type="ECO:0000256" key="5">
    <source>
        <dbReference type="ARBA" id="ARBA00022772"/>
    </source>
</evidence>
<dbReference type="STRING" id="1849047.A0A3D8RGG3"/>
<evidence type="ECO:0000313" key="14">
    <source>
        <dbReference type="EMBL" id="RDW73145.1"/>
    </source>
</evidence>
<dbReference type="InterPro" id="IPR016182">
    <property type="entry name" value="Cu_amine_oxidase_N-reg"/>
</dbReference>
<dbReference type="OrthoDB" id="5379943at2759"/>